<evidence type="ECO:0000313" key="5">
    <source>
        <dbReference type="Proteomes" id="UP000008366"/>
    </source>
</evidence>
<dbReference type="SUPFAM" id="SSF89733">
    <property type="entry name" value="L-sulfolactate dehydrogenase-like"/>
    <property type="match status" value="1"/>
</dbReference>
<dbReference type="InterPro" id="IPR003767">
    <property type="entry name" value="Malate/L-lactate_DH-like"/>
</dbReference>
<name>K6WVJ9_9MICO</name>
<evidence type="ECO:0000313" key="4">
    <source>
        <dbReference type="EMBL" id="GAB97836.1"/>
    </source>
</evidence>
<comment type="caution">
    <text evidence="4">The sequence shown here is derived from an EMBL/GenBank/DDBJ whole genome shotgun (WGS) entry which is preliminary data.</text>
</comment>
<evidence type="ECO:0000256" key="3">
    <source>
        <dbReference type="SAM" id="MobiDB-lite"/>
    </source>
</evidence>
<sequence length="376" mass="38769">MSQQAMSTSAQSSTARMPTAQVPTGAPATVSADDLRRCVSGILIAHDVPQADADLLADTLVVAELWGHASHGVLRLPWYVDRLRSGAMRAVTQTAVVQDSGAVVVLDGQDGIGQIVTARAVEIGVERARSHGVAAIGVRNSGHFGMAAYFTRIAAEAGCVAFLSTNASPAMAPWGGRTKAIGTNPWSIAAPAGRHGVVVMDLANTAVARGKIYLAKERGTTIPDGWAAAPDGSPTTDPAVGIEGLILPMAGPKGYVISFMMDVLSGVLTGSSFGADVGGPYEKDRRSGAGHLLLVIDPAAMGDPGEFAARAEQLVDDTRGGDLAAWAGEILVPGELEDRSRAQKEARGISLASATWDSLRVLAAQARVPVPSVRPA</sequence>
<dbReference type="STRING" id="1184609.KILIM_084_00080"/>
<dbReference type="InterPro" id="IPR043144">
    <property type="entry name" value="Mal/L-sulf/L-lact_DH-like_ah"/>
</dbReference>
<dbReference type="InterPro" id="IPR036111">
    <property type="entry name" value="Mal/L-sulfo/L-lacto_DH-like_sf"/>
</dbReference>
<comment type="similarity">
    <text evidence="1">Belongs to the LDH2/MDH2 oxidoreductase family.</text>
</comment>
<dbReference type="Pfam" id="PF02615">
    <property type="entry name" value="Ldh_2"/>
    <property type="match status" value="1"/>
</dbReference>
<dbReference type="eggNOG" id="COG2055">
    <property type="taxonomic scope" value="Bacteria"/>
</dbReference>
<dbReference type="EMBL" id="BAHD01000084">
    <property type="protein sequence ID" value="GAB97836.1"/>
    <property type="molecule type" value="Genomic_DNA"/>
</dbReference>
<evidence type="ECO:0000256" key="2">
    <source>
        <dbReference type="ARBA" id="ARBA00023002"/>
    </source>
</evidence>
<keyword evidence="2" id="KW-0560">Oxidoreductase</keyword>
<proteinExistence type="inferred from homology"/>
<organism evidence="4 5">
    <name type="scientific">Kineosphaera limosa NBRC 100340</name>
    <dbReference type="NCBI Taxonomy" id="1184609"/>
    <lineage>
        <taxon>Bacteria</taxon>
        <taxon>Bacillati</taxon>
        <taxon>Actinomycetota</taxon>
        <taxon>Actinomycetes</taxon>
        <taxon>Micrococcales</taxon>
        <taxon>Dermatophilaceae</taxon>
        <taxon>Kineosphaera</taxon>
    </lineage>
</organism>
<dbReference type="GO" id="GO:0016491">
    <property type="term" value="F:oxidoreductase activity"/>
    <property type="evidence" value="ECO:0007669"/>
    <property type="project" value="UniProtKB-KW"/>
</dbReference>
<dbReference type="PANTHER" id="PTHR11091:SF0">
    <property type="entry name" value="MALATE DEHYDROGENASE"/>
    <property type="match status" value="1"/>
</dbReference>
<dbReference type="PANTHER" id="PTHR11091">
    <property type="entry name" value="OXIDOREDUCTASE-RELATED"/>
    <property type="match status" value="1"/>
</dbReference>
<dbReference type="AlphaFoldDB" id="K6WVJ9"/>
<dbReference type="Proteomes" id="UP000008366">
    <property type="component" value="Unassembled WGS sequence"/>
</dbReference>
<protein>
    <submittedName>
        <fullName evidence="4">Putative oxidoreductase</fullName>
    </submittedName>
</protein>
<dbReference type="InterPro" id="IPR043143">
    <property type="entry name" value="Mal/L-sulf/L-lact_DH-like_NADP"/>
</dbReference>
<reference evidence="4 5" key="1">
    <citation type="submission" date="2012-08" db="EMBL/GenBank/DDBJ databases">
        <title>Whole genome shotgun sequence of Kineosphaera limosa NBRC 100340.</title>
        <authorList>
            <person name="Yoshida I."/>
            <person name="Isaki S."/>
            <person name="Hosoyama A."/>
            <person name="Tsuchikane K."/>
            <person name="Katsumata H."/>
            <person name="Ando Y."/>
            <person name="Ohji S."/>
            <person name="Hamada M."/>
            <person name="Tamura T."/>
            <person name="Yamazoe A."/>
            <person name="Yamazaki S."/>
            <person name="Fujita N."/>
        </authorList>
    </citation>
    <scope>NUCLEOTIDE SEQUENCE [LARGE SCALE GENOMIC DNA]</scope>
    <source>
        <strain evidence="4 5">NBRC 100340</strain>
    </source>
</reference>
<dbReference type="Gene3D" id="3.30.1370.60">
    <property type="entry name" value="Hypothetical oxidoreductase yiak, domain 2"/>
    <property type="match status" value="1"/>
</dbReference>
<feature type="compositionally biased region" description="Low complexity" evidence="3">
    <location>
        <begin position="1"/>
        <end position="15"/>
    </location>
</feature>
<gene>
    <name evidence="4" type="ORF">KILIM_084_00080</name>
</gene>
<dbReference type="RefSeq" id="WP_006594368.1">
    <property type="nucleotide sequence ID" value="NZ_BAHD01000084.1"/>
</dbReference>
<feature type="region of interest" description="Disordered" evidence="3">
    <location>
        <begin position="1"/>
        <end position="28"/>
    </location>
</feature>
<keyword evidence="5" id="KW-1185">Reference proteome</keyword>
<dbReference type="Gene3D" id="1.10.1530.10">
    <property type="match status" value="1"/>
</dbReference>
<accession>K6WVJ9</accession>
<evidence type="ECO:0000256" key="1">
    <source>
        <dbReference type="ARBA" id="ARBA00006056"/>
    </source>
</evidence>